<keyword evidence="1" id="KW-1133">Transmembrane helix</keyword>
<dbReference type="AlphaFoldDB" id="A0A814GUD3"/>
<accession>A0A814GUD3</accession>
<protein>
    <submittedName>
        <fullName evidence="2">Uncharacterized protein</fullName>
    </submittedName>
</protein>
<sequence>MIASISRDDKVHDIYMGHWSLRQCFLVLTSVIIFISLIIAALVIFSRISINLSNHAVHIKPSTVAFSFSVTYVLVDESIRSSTEFNLNSIDRVKLARNFEYALGLGIQNILTIHNISPITVIEKKSKSRHRRFVQCKQDPNKIKGSVLIFDFNLTYPIDHICQNEKCINETIDKIYKHFQSVSSLSIDFKNVSRELRLCSIDVLSRTIRKLPQVSTTSVSTIPYRHNSTTVYSSTEESNLNTSASTMTKTIMTNESLNSTLNQTIDFPLTEQVPPCRIFHTSTLFFQDDHTLIVIGASKFETIIDMQRIKKRIIINGVMVHENCQRTLDISTPIVCYPSTAS</sequence>
<keyword evidence="1" id="KW-0472">Membrane</keyword>
<proteinExistence type="predicted"/>
<reference evidence="2" key="1">
    <citation type="submission" date="2021-02" db="EMBL/GenBank/DDBJ databases">
        <authorList>
            <person name="Nowell W R."/>
        </authorList>
    </citation>
    <scope>NUCLEOTIDE SEQUENCE</scope>
</reference>
<dbReference type="Proteomes" id="UP000663889">
    <property type="component" value="Unassembled WGS sequence"/>
</dbReference>
<name>A0A814GUD3_9BILA</name>
<gene>
    <name evidence="2" type="ORF">SEV965_LOCUS10770</name>
</gene>
<evidence type="ECO:0000313" key="2">
    <source>
        <dbReference type="EMBL" id="CAF1000738.1"/>
    </source>
</evidence>
<dbReference type="EMBL" id="CAJNOU010000449">
    <property type="protein sequence ID" value="CAF1000738.1"/>
    <property type="molecule type" value="Genomic_DNA"/>
</dbReference>
<organism evidence="2 3">
    <name type="scientific">Rotaria sordida</name>
    <dbReference type="NCBI Taxonomy" id="392033"/>
    <lineage>
        <taxon>Eukaryota</taxon>
        <taxon>Metazoa</taxon>
        <taxon>Spiralia</taxon>
        <taxon>Gnathifera</taxon>
        <taxon>Rotifera</taxon>
        <taxon>Eurotatoria</taxon>
        <taxon>Bdelloidea</taxon>
        <taxon>Philodinida</taxon>
        <taxon>Philodinidae</taxon>
        <taxon>Rotaria</taxon>
    </lineage>
</organism>
<feature type="transmembrane region" description="Helical" evidence="1">
    <location>
        <begin position="25"/>
        <end position="45"/>
    </location>
</feature>
<evidence type="ECO:0000256" key="1">
    <source>
        <dbReference type="SAM" id="Phobius"/>
    </source>
</evidence>
<keyword evidence="1" id="KW-0812">Transmembrane</keyword>
<evidence type="ECO:0000313" key="3">
    <source>
        <dbReference type="Proteomes" id="UP000663889"/>
    </source>
</evidence>
<comment type="caution">
    <text evidence="2">The sequence shown here is derived from an EMBL/GenBank/DDBJ whole genome shotgun (WGS) entry which is preliminary data.</text>
</comment>